<evidence type="ECO:0000256" key="1">
    <source>
        <dbReference type="SAM" id="MobiDB-lite"/>
    </source>
</evidence>
<comment type="caution">
    <text evidence="2">The sequence shown here is derived from an EMBL/GenBank/DDBJ whole genome shotgun (WGS) entry which is preliminary data.</text>
</comment>
<protein>
    <submittedName>
        <fullName evidence="2">Uncharacterized protein</fullName>
    </submittedName>
</protein>
<feature type="region of interest" description="Disordered" evidence="1">
    <location>
        <begin position="144"/>
        <end position="164"/>
    </location>
</feature>
<gene>
    <name evidence="2" type="ORF">GH714_021553</name>
</gene>
<evidence type="ECO:0000313" key="3">
    <source>
        <dbReference type="Proteomes" id="UP000467840"/>
    </source>
</evidence>
<dbReference type="AlphaFoldDB" id="A0A6A6M3F5"/>
<organism evidence="2 3">
    <name type="scientific">Hevea brasiliensis</name>
    <name type="common">Para rubber tree</name>
    <name type="synonym">Siphonia brasiliensis</name>
    <dbReference type="NCBI Taxonomy" id="3981"/>
    <lineage>
        <taxon>Eukaryota</taxon>
        <taxon>Viridiplantae</taxon>
        <taxon>Streptophyta</taxon>
        <taxon>Embryophyta</taxon>
        <taxon>Tracheophyta</taxon>
        <taxon>Spermatophyta</taxon>
        <taxon>Magnoliopsida</taxon>
        <taxon>eudicotyledons</taxon>
        <taxon>Gunneridae</taxon>
        <taxon>Pentapetalae</taxon>
        <taxon>rosids</taxon>
        <taxon>fabids</taxon>
        <taxon>Malpighiales</taxon>
        <taxon>Euphorbiaceae</taxon>
        <taxon>Crotonoideae</taxon>
        <taxon>Micrandreae</taxon>
        <taxon>Hevea</taxon>
    </lineage>
</organism>
<sequence length="164" mass="18854">MKKQSTNWILEIVQMERFTDYTCTPEYLNEWNKLMAQKHKFFADILKSGIYKTNVEGVGEVAIAYLRKHQLVLGPALDLKMRMSVLKELFKEGDLVDVSGIAIGKGFQAPPQHLQRPSQWNLKQTEQHIHAGTALLPDQYMQTNSRQPIRGGEPENAWDTEELQ</sequence>
<dbReference type="EMBL" id="JAAGAX010000008">
    <property type="protein sequence ID" value="KAF2306806.1"/>
    <property type="molecule type" value="Genomic_DNA"/>
</dbReference>
<accession>A0A6A6M3F5</accession>
<reference evidence="2 3" key="1">
    <citation type="journal article" date="2020" name="Mol. Plant">
        <title>The Chromosome-Based Rubber Tree Genome Provides New Insights into Spurge Genome Evolution and Rubber Biosynthesis.</title>
        <authorList>
            <person name="Liu J."/>
            <person name="Shi C."/>
            <person name="Shi C.C."/>
            <person name="Li W."/>
            <person name="Zhang Q.J."/>
            <person name="Zhang Y."/>
            <person name="Li K."/>
            <person name="Lu H.F."/>
            <person name="Shi C."/>
            <person name="Zhu S.T."/>
            <person name="Xiao Z.Y."/>
            <person name="Nan H."/>
            <person name="Yue Y."/>
            <person name="Zhu X.G."/>
            <person name="Wu Y."/>
            <person name="Hong X.N."/>
            <person name="Fan G.Y."/>
            <person name="Tong Y."/>
            <person name="Zhang D."/>
            <person name="Mao C.L."/>
            <person name="Liu Y.L."/>
            <person name="Hao S.J."/>
            <person name="Liu W.Q."/>
            <person name="Lv M.Q."/>
            <person name="Zhang H.B."/>
            <person name="Liu Y."/>
            <person name="Hu-Tang G.R."/>
            <person name="Wang J.P."/>
            <person name="Wang J.H."/>
            <person name="Sun Y.H."/>
            <person name="Ni S.B."/>
            <person name="Chen W.B."/>
            <person name="Zhang X.C."/>
            <person name="Jiao Y.N."/>
            <person name="Eichler E.E."/>
            <person name="Li G.H."/>
            <person name="Liu X."/>
            <person name="Gao L.Z."/>
        </authorList>
    </citation>
    <scope>NUCLEOTIDE SEQUENCE [LARGE SCALE GENOMIC DNA]</scope>
    <source>
        <strain evidence="3">cv. GT1</strain>
        <tissue evidence="2">Leaf</tissue>
    </source>
</reference>
<keyword evidence="3" id="KW-1185">Reference proteome</keyword>
<name>A0A6A6M3F5_HEVBR</name>
<proteinExistence type="predicted"/>
<dbReference type="Proteomes" id="UP000467840">
    <property type="component" value="Chromosome 9"/>
</dbReference>
<evidence type="ECO:0000313" key="2">
    <source>
        <dbReference type="EMBL" id="KAF2306806.1"/>
    </source>
</evidence>